<proteinExistence type="predicted"/>
<accession>A0A6J3I8X8</accession>
<evidence type="ECO:0000313" key="2">
    <source>
        <dbReference type="Proteomes" id="UP000504640"/>
    </source>
</evidence>
<sequence length="153" mass="16230">MAWDTCLVDALQFLSNSAAETLLGKTPSSALSRLNCTSRAVFGQGNGACKDLVSSLCCGELKLCGACKHDSLQTVKPNISQTSTSHSPVLGTPLPGRNEVALLTSLPPNYEISEGKPKAISAYVRAGKGNVPRRRKRTHLGNDYGVKEAQETV</sequence>
<reference evidence="3" key="1">
    <citation type="submission" date="2025-08" db="UniProtKB">
        <authorList>
            <consortium name="RefSeq"/>
        </authorList>
    </citation>
    <scope>IDENTIFICATION</scope>
    <source>
        <tissue evidence="3">Blood</tissue>
    </source>
</reference>
<dbReference type="GeneID" id="116554892"/>
<protein>
    <submittedName>
        <fullName evidence="3">Chronic lymphocytic leukemia up-regulated protein 1 opposite strand transcript protein</fullName>
    </submittedName>
</protein>
<evidence type="ECO:0000313" key="3">
    <source>
        <dbReference type="RefSeq" id="XP_032138998.1"/>
    </source>
</evidence>
<feature type="region of interest" description="Disordered" evidence="1">
    <location>
        <begin position="130"/>
        <end position="153"/>
    </location>
</feature>
<dbReference type="AlphaFoldDB" id="A0A6J3I8X8"/>
<keyword evidence="2" id="KW-1185">Reference proteome</keyword>
<gene>
    <name evidence="3" type="primary">LOC116554892</name>
</gene>
<dbReference type="RefSeq" id="XP_032138998.1">
    <property type="nucleotide sequence ID" value="XM_032283107.1"/>
</dbReference>
<name>A0A6J3I8X8_SAPAP</name>
<dbReference type="Proteomes" id="UP000504640">
    <property type="component" value="Unplaced"/>
</dbReference>
<evidence type="ECO:0000256" key="1">
    <source>
        <dbReference type="SAM" id="MobiDB-lite"/>
    </source>
</evidence>
<organism evidence="2 3">
    <name type="scientific">Sapajus apella</name>
    <name type="common">Brown-capped capuchin</name>
    <name type="synonym">Cebus apella</name>
    <dbReference type="NCBI Taxonomy" id="9515"/>
    <lineage>
        <taxon>Eukaryota</taxon>
        <taxon>Metazoa</taxon>
        <taxon>Chordata</taxon>
        <taxon>Craniata</taxon>
        <taxon>Vertebrata</taxon>
        <taxon>Euteleostomi</taxon>
        <taxon>Mammalia</taxon>
        <taxon>Eutheria</taxon>
        <taxon>Euarchontoglires</taxon>
        <taxon>Primates</taxon>
        <taxon>Haplorrhini</taxon>
        <taxon>Platyrrhini</taxon>
        <taxon>Cebidae</taxon>
        <taxon>Cebinae</taxon>
        <taxon>Sapajus</taxon>
    </lineage>
</organism>